<evidence type="ECO:0000259" key="3">
    <source>
        <dbReference type="PROSITE" id="PS51272"/>
    </source>
</evidence>
<dbReference type="PROSITE" id="PS51272">
    <property type="entry name" value="SLH"/>
    <property type="match status" value="3"/>
</dbReference>
<evidence type="ECO:0000313" key="4">
    <source>
        <dbReference type="EMBL" id="REE90633.1"/>
    </source>
</evidence>
<evidence type="ECO:0000313" key="5">
    <source>
        <dbReference type="Proteomes" id="UP000256304"/>
    </source>
</evidence>
<gene>
    <name evidence="4" type="ORF">A8990_106138</name>
</gene>
<dbReference type="InterPro" id="IPR036116">
    <property type="entry name" value="FN3_sf"/>
</dbReference>
<dbReference type="SMART" id="SM00635">
    <property type="entry name" value="BID_2"/>
    <property type="match status" value="2"/>
</dbReference>
<dbReference type="Pfam" id="PF00395">
    <property type="entry name" value="SLH"/>
    <property type="match status" value="3"/>
</dbReference>
<keyword evidence="5" id="KW-1185">Reference proteome</keyword>
<feature type="domain" description="SLH" evidence="3">
    <location>
        <begin position="2240"/>
        <end position="2303"/>
    </location>
</feature>
<feature type="domain" description="Fibronectin type-III" evidence="2">
    <location>
        <begin position="1889"/>
        <end position="1976"/>
    </location>
</feature>
<protein>
    <submittedName>
        <fullName evidence="4">S-layer family protein</fullName>
    </submittedName>
</protein>
<organism evidence="4 5">
    <name type="scientific">Paenibacillus taihuensis</name>
    <dbReference type="NCBI Taxonomy" id="1156355"/>
    <lineage>
        <taxon>Bacteria</taxon>
        <taxon>Bacillati</taxon>
        <taxon>Bacillota</taxon>
        <taxon>Bacilli</taxon>
        <taxon>Bacillales</taxon>
        <taxon>Paenibacillaceae</taxon>
        <taxon>Paenibacillus</taxon>
    </lineage>
</organism>
<feature type="domain" description="SLH" evidence="3">
    <location>
        <begin position="2310"/>
        <end position="2371"/>
    </location>
</feature>
<dbReference type="InterPro" id="IPR008928">
    <property type="entry name" value="6-hairpin_glycosidase_sf"/>
</dbReference>
<reference evidence="4 5" key="1">
    <citation type="submission" date="2018-08" db="EMBL/GenBank/DDBJ databases">
        <title>Genomic Encyclopedia of Type Strains, Phase III (KMG-III): the genomes of soil and plant-associated and newly described type strains.</title>
        <authorList>
            <person name="Whitman W."/>
        </authorList>
    </citation>
    <scope>NUCLEOTIDE SEQUENCE [LARGE SCALE GENOMIC DNA]</scope>
    <source>
        <strain evidence="4 5">CGMCC 1.10966</strain>
    </source>
</reference>
<dbReference type="SUPFAM" id="SSF48208">
    <property type="entry name" value="Six-hairpin glycosidases"/>
    <property type="match status" value="1"/>
</dbReference>
<dbReference type="GO" id="GO:0005975">
    <property type="term" value="P:carbohydrate metabolic process"/>
    <property type="evidence" value="ECO:0007669"/>
    <property type="project" value="InterPro"/>
</dbReference>
<dbReference type="Pfam" id="PF06439">
    <property type="entry name" value="3keto-disac_hyd"/>
    <property type="match status" value="2"/>
</dbReference>
<dbReference type="InterPro" id="IPR013783">
    <property type="entry name" value="Ig-like_fold"/>
</dbReference>
<sequence length="2371" mass="254084">MTGLNRRFNKTIAVWLTALIVFSSALPVFASAAYASEPSQPETAGTFADSPQPGQIRIYAGADAGNSDTQGNRMVGSIVKERYLNQNFGSEAKIASQGDGVESFARYGWHKKVTKRVANGDAYFSYRIPIDPSTPAPLYVSMETIGETKLTAEGTTLLNTGNSGLGVQTPWEFTLDDPALWADGYVELKFEDADPSDGEGVNLFWLELGRSSAWRDRIKHIVWDTSAIVWQAGYYEGTASEFKGSANSLQLTSATTDVTTASSTGKLTFNWNQPAPAAGKKYYLLAGLIGGAGSHTFDMGSDGSVETTREASKERITDWDVTSYIKDGANSVQIQAAPGASYDFVSLVEVTDGSTSDNALKVVFKGNEMARNWTRLVNNTMFFHMDMMTEKSTGFIDSSLPNGIFPLLYWVADSAPAMLEMARWGYTDEAKQASLFRSAGNHYSGDNGAAGLVFATIAYLIKGDNYTGDYADKAWPIMKDGLDYYVEQIGNNPYHLIKGTGLETTNKGYGIYNNSIAYFVLLAGAEAAGKMGYTSEQASWLAAADSLADGIDNNLIAHDDISWLGHTIKKDTWRYSLNGEASDGSDAPWINAGWFGVGGQEELYYGYKAPADTRNHAVEDWREVTNNTLNYHSENFWEDWKLYGHNRGFGTDYGVLSERGGWPLLSMLMGDRMEMAKKNLQHIIWNSTDLNFANDNEGVQETSPWLLVREVNKSDHGIAEPNEIGNGGSNEDMNLVEYIVTLKNVRIMAGLDDSLEGTDNLAIVPRLPSSWDGVDVNGWSAHYRTDGGDIAQTKISYDYDIKPERAKLEISAEQAISGAKFRFGPFAKDAVIDAVIEDGTELNASRYEEQISGDSKWVWVEGDVGTASSVYEVQADLPHLSFSSDSQAADWSGWSSQAADSWTVDTEQGVLQGQSEDGDSFLNANVQQDLIYSSDVLLAQSSAAGLTFRTDETGTQGYDFVLDAAAGTEGELRLADRNGTVLYEQPMHVNVNRTYTLKVVASGPILMGYLDGTKVFHIIDSTYASGHAGLYVRGSAAFDNALALDSAASVSIPALESVSISSYKTNTLLMTQEKEIPVIATFDNGETLDVTHVPALRQYVISDPEVLEDTGSALKAGKVGSADVYAVVTINGVTKQSNTLHLNVEELSHAEIYFKNDATSLTLLVGQIAQVWPWAKLQDDKWWFLGYMPASMNIEYFSSDPSVASVTYDPADSDPENRSVLHALSAGTATITMAVTVNGITVVSPNSVSVTVIDPSQFTGFSDSFDDGNMDGWAQNGPGVWSVVDGKAQVNNLQPTGWDSWNIVDAQGGDFVYSGDVTFVSGSAAGLSFRTNETGTVGYDLILDKYDGVKLAGRPYRAFKTASASFADNQTYHVKVVAKGANIKVYLDGVLKLDYNETDYGYTFGQFGLFSFQSTVLFDNLLAETSFKLDQVTATLDSATLLRGGRTNVQLTGKLNTEEAADLSEAQIVYASSDEAVATVDQNGHITAVGAGSASISADVTLHGTTVHSNAAILYVSEDMERPILKQTVLTLASDQLNIGAEMQAVVSGTMTDDTAADLASADIVYASSNPSIAAVSAGGTVTAEGFGTAVITASVTLDGVTQLSNAANVTVAGTETFTEDFEDGDTTGWSPNGGMWSNAGDRMKVQYDTPNSWFDAWNIFNKKGQDFSYSADVKLISGNSAGISFRTNGSGSQGYDVIFSIFDGLKLAKRPYAVLASYTGFTKQTDRTYHIQVVAKGANMKVYLDDALAIDYTDNTYASGQFGLFAFQGTAEYDNLQVQPWDTELPVWVNGTLSASDVTSAGMKLQWSGAADENGLSQYRIYQNGAVIATVPASVTDYELAGLTANTAYDFKVEAKDEAGNWSTNGPTAHALTLQQQNEDLAAPAWEDGAALTASAVTQTSVQLQWSEAADDTGVEAYRVYRDGRLLSTVAGDTRQYPVTGLSAGSTYSFKVEAGDAAGNWSENSLILTVQTASAPVLPPVTASAKPLPDNLTAISEEQWHSSQAGKVTISLPAGKDGLLLPGDTLAKLGKGDLIVQGTAGTATIHASALAAAESLLQAVGQGAELVISIRTLPAEQGAALTNAAGVPGLQLRLVGSVTSVAFSAVDKDGKIIELAGSGDIPGQLTLHYDPKQVDDRLLGAYRYDEAAKSWVFIPGAIDRNRHQANWAGSALVHVALLQYDKTYEDVAAAHWGNAALKVMTAQHLVTGTSSTAFTPEAKTTRAEFAAMLSRLLDLHAEHEAAFTDVASDSWYADSVAAASEAGIITGFGNGSFDPDAPITREQIAVMLIRAFHYKMRASAADGQPSGSPISFKDAANMSDWAADAVAQAAALGLMNGQSGGMFAPKSDALRIETVQSIYNLYSLFNEATN</sequence>
<dbReference type="InterPro" id="IPR008964">
    <property type="entry name" value="Invasin/intimin_cell_adhesion"/>
</dbReference>
<dbReference type="Gene3D" id="2.60.120.560">
    <property type="entry name" value="Exo-inulinase, domain 1"/>
    <property type="match status" value="3"/>
</dbReference>
<dbReference type="SMART" id="SM00060">
    <property type="entry name" value="FN3"/>
    <property type="match status" value="2"/>
</dbReference>
<accession>A0A3D9SK04</accession>
<evidence type="ECO:0000256" key="1">
    <source>
        <dbReference type="SAM" id="SignalP"/>
    </source>
</evidence>
<dbReference type="GO" id="GO:0016787">
    <property type="term" value="F:hydrolase activity"/>
    <property type="evidence" value="ECO:0007669"/>
    <property type="project" value="InterPro"/>
</dbReference>
<feature type="chain" id="PRO_5038988943" evidence="1">
    <location>
        <begin position="31"/>
        <end position="2371"/>
    </location>
</feature>
<dbReference type="SUPFAM" id="SSF49265">
    <property type="entry name" value="Fibronectin type III"/>
    <property type="match status" value="2"/>
</dbReference>
<dbReference type="InterPro" id="IPR003343">
    <property type="entry name" value="Big_2"/>
</dbReference>
<dbReference type="Gene3D" id="2.60.40.10">
    <property type="entry name" value="Immunoglobulins"/>
    <property type="match status" value="2"/>
</dbReference>
<dbReference type="Proteomes" id="UP000256304">
    <property type="component" value="Unassembled WGS sequence"/>
</dbReference>
<proteinExistence type="predicted"/>
<dbReference type="Pfam" id="PF00041">
    <property type="entry name" value="fn3"/>
    <property type="match status" value="2"/>
</dbReference>
<dbReference type="InterPro" id="IPR010496">
    <property type="entry name" value="AL/BT2_dom"/>
</dbReference>
<dbReference type="InterPro" id="IPR003961">
    <property type="entry name" value="FN3_dom"/>
</dbReference>
<dbReference type="Pfam" id="PF02368">
    <property type="entry name" value="Big_2"/>
    <property type="match status" value="1"/>
</dbReference>
<dbReference type="SUPFAM" id="SSF49373">
    <property type="entry name" value="Invasin/intimin cell-adhesion fragments"/>
    <property type="match status" value="2"/>
</dbReference>
<name>A0A3D9SK04_9BACL</name>
<dbReference type="Gene3D" id="2.60.40.1080">
    <property type="match status" value="3"/>
</dbReference>
<dbReference type="CDD" id="cd00063">
    <property type="entry name" value="FN3"/>
    <property type="match status" value="2"/>
</dbReference>
<feature type="signal peptide" evidence="1">
    <location>
        <begin position="1"/>
        <end position="30"/>
    </location>
</feature>
<feature type="domain" description="SLH" evidence="3">
    <location>
        <begin position="2181"/>
        <end position="2239"/>
    </location>
</feature>
<dbReference type="PANTHER" id="PTHR43308">
    <property type="entry name" value="OUTER MEMBRANE PROTEIN ALPHA-RELATED"/>
    <property type="match status" value="1"/>
</dbReference>
<dbReference type="InterPro" id="IPR001119">
    <property type="entry name" value="SLH_dom"/>
</dbReference>
<dbReference type="EMBL" id="QTTN01000006">
    <property type="protein sequence ID" value="REE90633.1"/>
    <property type="molecule type" value="Genomic_DNA"/>
</dbReference>
<dbReference type="InterPro" id="IPR051465">
    <property type="entry name" value="Cell_Envelope_Struct_Comp"/>
</dbReference>
<evidence type="ECO:0000259" key="2">
    <source>
        <dbReference type="PROSITE" id="PS50853"/>
    </source>
</evidence>
<dbReference type="PANTHER" id="PTHR43308:SF5">
    <property type="entry name" value="S-LAYER PROTEIN _ PEPTIDOGLYCAN ENDO-BETA-N-ACETYLGLUCOSAMINIDASE"/>
    <property type="match status" value="1"/>
</dbReference>
<keyword evidence="1" id="KW-0732">Signal</keyword>
<feature type="domain" description="Fibronectin type-III" evidence="2">
    <location>
        <begin position="1790"/>
        <end position="1877"/>
    </location>
</feature>
<comment type="caution">
    <text evidence="4">The sequence shown here is derived from an EMBL/GenBank/DDBJ whole genome shotgun (WGS) entry which is preliminary data.</text>
</comment>
<dbReference type="PROSITE" id="PS50853">
    <property type="entry name" value="FN3"/>
    <property type="match status" value="2"/>
</dbReference>